<evidence type="ECO:0000313" key="3">
    <source>
        <dbReference type="Proteomes" id="UP000317318"/>
    </source>
</evidence>
<sequence length="148" mass="15785">MTFRTIFDGQPLRRAERGALVVWACLLIAGFSVALSLEPDNRGFGTHQRLGLPPCTFRALFGFSCPSCGMTTSFSNFVRGQFAASVAANTTGLILALCCAVQIPWALASAWSGRLIGIHRPESAAATLLVVLAVLCLSEWIVRLSLAA</sequence>
<dbReference type="AlphaFoldDB" id="A0A517QZ95"/>
<proteinExistence type="predicted"/>
<reference evidence="2 3" key="1">
    <citation type="submission" date="2019-02" db="EMBL/GenBank/DDBJ databases">
        <title>Deep-cultivation of Planctomycetes and their phenomic and genomic characterization uncovers novel biology.</title>
        <authorList>
            <person name="Wiegand S."/>
            <person name="Jogler M."/>
            <person name="Boedeker C."/>
            <person name="Pinto D."/>
            <person name="Vollmers J."/>
            <person name="Rivas-Marin E."/>
            <person name="Kohn T."/>
            <person name="Peeters S.H."/>
            <person name="Heuer A."/>
            <person name="Rast P."/>
            <person name="Oberbeckmann S."/>
            <person name="Bunk B."/>
            <person name="Jeske O."/>
            <person name="Meyerdierks A."/>
            <person name="Storesund J.E."/>
            <person name="Kallscheuer N."/>
            <person name="Luecker S."/>
            <person name="Lage O.M."/>
            <person name="Pohl T."/>
            <person name="Merkel B.J."/>
            <person name="Hornburger P."/>
            <person name="Mueller R.-W."/>
            <person name="Bruemmer F."/>
            <person name="Labrenz M."/>
            <person name="Spormann A.M."/>
            <person name="Op den Camp H."/>
            <person name="Overmann J."/>
            <person name="Amann R."/>
            <person name="Jetten M.S.M."/>
            <person name="Mascher T."/>
            <person name="Medema M.H."/>
            <person name="Devos D.P."/>
            <person name="Kaster A.-K."/>
            <person name="Ovreas L."/>
            <person name="Rohde M."/>
            <person name="Galperin M.Y."/>
            <person name="Jogler C."/>
        </authorList>
    </citation>
    <scope>NUCLEOTIDE SEQUENCE [LARGE SCALE GENOMIC DNA]</scope>
    <source>
        <strain evidence="2 3">Pan189</strain>
    </source>
</reference>
<keyword evidence="3" id="KW-1185">Reference proteome</keyword>
<organism evidence="2 3">
    <name type="scientific">Stratiformator vulcanicus</name>
    <dbReference type="NCBI Taxonomy" id="2527980"/>
    <lineage>
        <taxon>Bacteria</taxon>
        <taxon>Pseudomonadati</taxon>
        <taxon>Planctomycetota</taxon>
        <taxon>Planctomycetia</taxon>
        <taxon>Planctomycetales</taxon>
        <taxon>Planctomycetaceae</taxon>
        <taxon>Stratiformator</taxon>
    </lineage>
</organism>
<feature type="transmembrane region" description="Helical" evidence="1">
    <location>
        <begin position="20"/>
        <end position="37"/>
    </location>
</feature>
<dbReference type="InterPro" id="IPR021215">
    <property type="entry name" value="DUF2752"/>
</dbReference>
<feature type="transmembrane region" description="Helical" evidence="1">
    <location>
        <begin position="90"/>
        <end position="111"/>
    </location>
</feature>
<dbReference type="OrthoDB" id="285957at2"/>
<protein>
    <recommendedName>
        <fullName evidence="4">DUF2752 domain-containing protein</fullName>
    </recommendedName>
</protein>
<feature type="transmembrane region" description="Helical" evidence="1">
    <location>
        <begin position="57"/>
        <end position="78"/>
    </location>
</feature>
<keyword evidence="1" id="KW-0812">Transmembrane</keyword>
<dbReference type="Proteomes" id="UP000317318">
    <property type="component" value="Chromosome"/>
</dbReference>
<name>A0A517QZ95_9PLAN</name>
<keyword evidence="1" id="KW-1133">Transmembrane helix</keyword>
<dbReference type="EMBL" id="CP036268">
    <property type="protein sequence ID" value="QDT36928.1"/>
    <property type="molecule type" value="Genomic_DNA"/>
</dbReference>
<evidence type="ECO:0000256" key="1">
    <source>
        <dbReference type="SAM" id="Phobius"/>
    </source>
</evidence>
<gene>
    <name evidence="2" type="ORF">Pan189_12920</name>
</gene>
<feature type="transmembrane region" description="Helical" evidence="1">
    <location>
        <begin position="123"/>
        <end position="142"/>
    </location>
</feature>
<dbReference type="KEGG" id="svp:Pan189_12920"/>
<evidence type="ECO:0000313" key="2">
    <source>
        <dbReference type="EMBL" id="QDT36928.1"/>
    </source>
</evidence>
<dbReference type="RefSeq" id="WP_145363086.1">
    <property type="nucleotide sequence ID" value="NZ_CP036268.1"/>
</dbReference>
<dbReference type="Pfam" id="PF10825">
    <property type="entry name" value="DUF2752"/>
    <property type="match status" value="1"/>
</dbReference>
<keyword evidence="1" id="KW-0472">Membrane</keyword>
<evidence type="ECO:0008006" key="4">
    <source>
        <dbReference type="Google" id="ProtNLM"/>
    </source>
</evidence>
<accession>A0A517QZ95</accession>